<dbReference type="InterPro" id="IPR001680">
    <property type="entry name" value="WD40_rpt"/>
</dbReference>
<dbReference type="Proteomes" id="UP000009168">
    <property type="component" value="Unassembled WGS sequence"/>
</dbReference>
<keyword evidence="2" id="KW-1133">Transmembrane helix</keyword>
<dbReference type="SUPFAM" id="SSF57184">
    <property type="entry name" value="Growth factor receptor domain"/>
    <property type="match status" value="1"/>
</dbReference>
<feature type="transmembrane region" description="Helical" evidence="2">
    <location>
        <begin position="2581"/>
        <end position="2607"/>
    </location>
</feature>
<dbReference type="InParanoid" id="W7XG71"/>
<keyword evidence="5" id="KW-1185">Reference proteome</keyword>
<proteinExistence type="predicted"/>
<gene>
    <name evidence="4" type="ORF">TTHERM_000777131</name>
</gene>
<dbReference type="InterPro" id="IPR015943">
    <property type="entry name" value="WD40/YVTN_repeat-like_dom_sf"/>
</dbReference>
<feature type="transmembrane region" description="Helical" evidence="2">
    <location>
        <begin position="2392"/>
        <end position="2410"/>
    </location>
</feature>
<dbReference type="SUPFAM" id="SSF50998">
    <property type="entry name" value="Quinoprotein alcohol dehydrogenase-like"/>
    <property type="match status" value="1"/>
</dbReference>
<dbReference type="InterPro" id="IPR009030">
    <property type="entry name" value="Growth_fac_rcpt_cys_sf"/>
</dbReference>
<dbReference type="InterPro" id="IPR011047">
    <property type="entry name" value="Quinoprotein_ADH-like_sf"/>
</dbReference>
<dbReference type="EMBL" id="GG662606">
    <property type="protein sequence ID" value="EWS73096.1"/>
    <property type="molecule type" value="Genomic_DNA"/>
</dbReference>
<evidence type="ECO:0000256" key="1">
    <source>
        <dbReference type="PROSITE-ProRule" id="PRU00221"/>
    </source>
</evidence>
<dbReference type="PANTHER" id="PTHR11319:SF35">
    <property type="entry name" value="OUTER MEMBRANE PROTEIN PMPC-RELATED"/>
    <property type="match status" value="1"/>
</dbReference>
<name>W7XG71_TETTS</name>
<evidence type="ECO:0000256" key="3">
    <source>
        <dbReference type="SAM" id="SignalP"/>
    </source>
</evidence>
<accession>W7XG71</accession>
<dbReference type="RefSeq" id="XP_012654367.1">
    <property type="nucleotide sequence ID" value="XM_012798913.1"/>
</dbReference>
<keyword evidence="2" id="KW-0472">Membrane</keyword>
<feature type="chain" id="PRO_5004903654" evidence="3">
    <location>
        <begin position="26"/>
        <end position="2781"/>
    </location>
</feature>
<dbReference type="SUPFAM" id="SSF50978">
    <property type="entry name" value="WD40 repeat-like"/>
    <property type="match status" value="1"/>
</dbReference>
<evidence type="ECO:0000313" key="4">
    <source>
        <dbReference type="EMBL" id="EWS73096.1"/>
    </source>
</evidence>
<feature type="signal peptide" evidence="3">
    <location>
        <begin position="1"/>
        <end position="25"/>
    </location>
</feature>
<dbReference type="PANTHER" id="PTHR11319">
    <property type="entry name" value="G PROTEIN-COUPLED RECEPTOR-RELATED"/>
    <property type="match status" value="1"/>
</dbReference>
<feature type="transmembrane region" description="Helical" evidence="2">
    <location>
        <begin position="2444"/>
        <end position="2469"/>
    </location>
</feature>
<feature type="repeat" description="WD" evidence="1">
    <location>
        <begin position="499"/>
        <end position="540"/>
    </location>
</feature>
<organism evidence="4 5">
    <name type="scientific">Tetrahymena thermophila (strain SB210)</name>
    <dbReference type="NCBI Taxonomy" id="312017"/>
    <lineage>
        <taxon>Eukaryota</taxon>
        <taxon>Sar</taxon>
        <taxon>Alveolata</taxon>
        <taxon>Ciliophora</taxon>
        <taxon>Intramacronucleata</taxon>
        <taxon>Oligohymenophorea</taxon>
        <taxon>Hymenostomatida</taxon>
        <taxon>Tetrahymenina</taxon>
        <taxon>Tetrahymenidae</taxon>
        <taxon>Tetrahymena</taxon>
    </lineage>
</organism>
<protein>
    <submittedName>
        <fullName evidence="4">Transmembrane protein, putative</fullName>
    </submittedName>
</protein>
<keyword evidence="1" id="KW-0853">WD repeat</keyword>
<dbReference type="GeneID" id="24440625"/>
<keyword evidence="3" id="KW-0732">Signal</keyword>
<evidence type="ECO:0000256" key="2">
    <source>
        <dbReference type="SAM" id="Phobius"/>
    </source>
</evidence>
<keyword evidence="2 4" id="KW-0812">Transmembrane</keyword>
<feature type="transmembrane region" description="Helical" evidence="2">
    <location>
        <begin position="2557"/>
        <end position="2575"/>
    </location>
</feature>
<dbReference type="Gene3D" id="2.130.10.10">
    <property type="entry name" value="YVTN repeat-like/Quinoprotein amine dehydrogenase"/>
    <property type="match status" value="1"/>
</dbReference>
<sequence>MNNLKKLYILVSILIPFMKMQLCDLKCTYCGISQICYNCQQGYTFDTNSNTCNSNCSQGTYFFEPTQECLSNCPQGFEKDNIRRACNSINYCHRLSYQGSNEDFKYNIKAYLYQNLLVVSGKQNMTFNEQYLKIYQIKNDEYGFYSTGNLNGQNDQIISFVSLESNNNSILVSISKNKIIAWDLQYGLLKSNITLSNYLFINPNSYYLDQNILILNYFDTTQFALFYVKNWVDSLYTSNQEVSSQFFQLYNQVHPTPILGYQLLQNNSFLSYDGSNIVIQWKIGYVNSQQIYKNFNYSINQVVSFPNYQDQNNLEFFIATFQNNTKVNLVLNNNNNYPQVFLFNTNHQFAIQNIFFDETIQDKEDLQNGIVNLISISKAEIIIFQLNMHQQLYVQTTIFQQQVLYSKLINNQVIFTTTNGLSYLTYFSQKPQLSYLFSIINATLAQNDYINDIVVLNNTNTISYILIGAQLTQYQIISQMNNIQITTKASQILQKSSLYNKHYGMVNGVVMDSSQNLYISYSSDGSFAIWDVIKNNIINQKPIMFNLPPWCSSFDQCKTAILKSLIVSRGILLCLYSNNQFITWNFSRYSISLRNTYNLPSQYLQFSNYGLFNNLFYLSNNKEIQIFNFNTSETQIINNNYNLLNQNVSQVQLAFYNNTFYYIETLVINTQQKSNSILRVKLLSNFTNVSNITILQKCLELEYFQLAQIIVVNYYSPQLTVVKFPSLTQLSFTVDTDIITQIYSPIQNQFLIITKSAYMFQYIQSGNTYISNTPANVPLPRRNFGMVYKNQFTLTSSGFSYFQNTGFPKMDNQVINTIFNNLRTCSVYPFKEEISSVSIVNDQLIFVGFKSGNFKIAQYSCSTFIYSADTCNTWNTISNPYTKKVYTFDLSKIIVIDMYSKTDLQLAYGHPTTPKLGVIQDQKNGYLITYSLESTKNLYKFNVNTQVATQFLNGHTGTVDFVFLDIDNDILISHSVTLTDLKVIIWQYSYSLQLKVFTDLFIFNQQTPILSVVRALYDQQRQQVLILTKQGTLFIFNYITYTVSSQFFVPLGVEFYLDTLYPKFYILYNTYFIQIRNYQTLSLENEIQVNSPLTSQKLQPSQKWIIILSKTLITVINRYKQNYQSTILCNSNCGNFLISDKLDLTFSYILNYSDSVDIFDNKSGKYLYSIYGQQDLDIGAIKYIVSDDVNYLLFIGKLSAYITVFFNYLTQQYVGYAFEGATIYYGAAMINQFNAFQVADGFRYYLRSIEEQITSTFKFQDNYLLKNIDYYTSSSGDMYYIDAIGNVRRYRQSDMMVKLINQNLQYRQISYYNNFLYILTYTQLLKYSEEFQMLNQYLPINIYGDQIMGTLNNQIFVSTFNNTILQIDYDTFKIINTIALQSSLLQYQFVQNFTDLLLITTKGDFIRYNYANYTLLMSISAGYYYCYYNLNLSIIFIASTINQSIEIYEYSKLLSNFTNLMIANITYPNNIILNYIFIDELYNSLYAVQANDRIIDIYSYQKYPNNPSISIQKVNYIPYINSIYSVKLDLEDQYIRVSIPWSISYYNRQTYNFYWQIQDPLFIQSIRYYRKDLNYPELVFLLQNNLLSIAYSNLTNKQFKLLVQVQLDYPIIYNTAILKTFDQFLINLTILVSGDIVNYVLNIPIINGIPQQYYFYNCLVQIQDPLAGYQVQNQLTQLQNYFQIFNYQSTGIQLEIYGSQFLYYDQIMQTLQADVEYFGDNNQNKLNLEEDLFTRNYNNKVTLTNQTIVLITKQVISQFSPMTNFISFKDVSFIQEDMNSYIETLQIQNTIISKLNGNSAQTLQYSATAIQASVLLPFKEQLYIFQIHNFKILFVNHAQVLQCKNGGSISILFCLTNNISIQNSIFKNNIASSSGGALYLSSSFLNLQNVIFQDNKALIGGAIRYLKSKPINFSSAYFIENNVKFINNKADIHSQNWGSYLKSVQVQQYNQKTSGRLLKDINISNEIYQVNRITQQSNGFQINNLQSSGFINLQLQIFDEENNILSYQVQNCFNQVYPEEICIELSQLKLTLLSTDDSLVRVVGSYTAQFNEFNTTIKSFQISGIQLIGNPLTSQVIVLQILGIYQYLPLGVNDIVQNISKDIFSQNLQLNFRDCKIGEIYRLVNKIYQCVQCSVGSYSILNPNKNDYQQCQRCPEEASYCFRDQMQLKQGYWKSQNLTDNIYRCQTPSSCQGNQDQNYCSEGHYGPICQFCDEYGAQWGDKFQYDNQNGCINCSKRTIIYAVGQGLLVATILISYCIFNIVSSLRASEKVIQAYYLRMLKISCISKSSQNNEVNIAVKALTSFMQLYKLISTYSLALPQLVQLTPNLFGSPASSSLFTNSCELAYLTSQEMPHLYLKALVMIISPLIYMVGLLLIYVIFAHKKYNFILKKSHIISGFVFLLQFVQPNIVQTLISQMSCQEFDGKYYIAADYTYECYTQQHRKFIYFLIGPGLAIHSFIYPVLLLIILFKSKNKLNNAITRLRYGYIYQDYKTKGYYWEFVKYGLKLSIIFTQNFFNPEQIKTKHLALFFIVVLYYMILLLVQPYQLKKYQQIDQNSTIVLLIVCILNYFLNSSINDIQTYIFYFLLILCQYLNEGYLILSILKIYFNKYFQLIIKFVPKRIQKSFIFKFLVKKANINIQKQSQQAVKLWMIVYKKSKFGQIAQMQSFSIKQMYAQNSQINFNQENSPQILKQYQFSHKNQRFQKKERLSSLLRNKDLKYLFTDQKEENNNECKSPYLLRSEASQINTLKTQQEDIKKTLGQNQQTIFYKDDKEGQAETLI</sequence>
<evidence type="ECO:0000313" key="5">
    <source>
        <dbReference type="Proteomes" id="UP000009168"/>
    </source>
</evidence>
<dbReference type="InterPro" id="IPR036322">
    <property type="entry name" value="WD40_repeat_dom_sf"/>
</dbReference>
<dbReference type="OrthoDB" id="326153at2759"/>
<feature type="transmembrane region" description="Helical" evidence="2">
    <location>
        <begin position="2526"/>
        <end position="2545"/>
    </location>
</feature>
<dbReference type="KEGG" id="tet:TTHERM_000777131"/>
<reference evidence="5" key="1">
    <citation type="journal article" date="2006" name="PLoS Biol.">
        <title>Macronuclear genome sequence of the ciliate Tetrahymena thermophila, a model eukaryote.</title>
        <authorList>
            <person name="Eisen J.A."/>
            <person name="Coyne R.S."/>
            <person name="Wu M."/>
            <person name="Wu D."/>
            <person name="Thiagarajan M."/>
            <person name="Wortman J.R."/>
            <person name="Badger J.H."/>
            <person name="Ren Q."/>
            <person name="Amedeo P."/>
            <person name="Jones K.M."/>
            <person name="Tallon L.J."/>
            <person name="Delcher A.L."/>
            <person name="Salzberg S.L."/>
            <person name="Silva J.C."/>
            <person name="Haas B.J."/>
            <person name="Majoros W.H."/>
            <person name="Farzad M."/>
            <person name="Carlton J.M."/>
            <person name="Smith R.K. Jr."/>
            <person name="Garg J."/>
            <person name="Pearlman R.E."/>
            <person name="Karrer K.M."/>
            <person name="Sun L."/>
            <person name="Manning G."/>
            <person name="Elde N.C."/>
            <person name="Turkewitz A.P."/>
            <person name="Asai D.J."/>
            <person name="Wilkes D.E."/>
            <person name="Wang Y."/>
            <person name="Cai H."/>
            <person name="Collins K."/>
            <person name="Stewart B.A."/>
            <person name="Lee S.R."/>
            <person name="Wilamowska K."/>
            <person name="Weinberg Z."/>
            <person name="Ruzzo W.L."/>
            <person name="Wloga D."/>
            <person name="Gaertig J."/>
            <person name="Frankel J."/>
            <person name="Tsao C.-C."/>
            <person name="Gorovsky M.A."/>
            <person name="Keeling P.J."/>
            <person name="Waller R.F."/>
            <person name="Patron N.J."/>
            <person name="Cherry J.M."/>
            <person name="Stover N.A."/>
            <person name="Krieger C.J."/>
            <person name="del Toro C."/>
            <person name="Ryder H.F."/>
            <person name="Williamson S.C."/>
            <person name="Barbeau R.A."/>
            <person name="Hamilton E.P."/>
            <person name="Orias E."/>
        </authorList>
    </citation>
    <scope>NUCLEOTIDE SEQUENCE [LARGE SCALE GENOMIC DNA]</scope>
    <source>
        <strain evidence="5">SB210</strain>
    </source>
</reference>
<dbReference type="PROSITE" id="PS50082">
    <property type="entry name" value="WD_REPEATS_2"/>
    <property type="match status" value="1"/>
</dbReference>
<feature type="transmembrane region" description="Helical" evidence="2">
    <location>
        <begin position="2359"/>
        <end position="2380"/>
    </location>
</feature>